<accession>A0A7M7HNP7</accession>
<dbReference type="KEGG" id="spu:100890554"/>
<evidence type="ECO:0000313" key="2">
    <source>
        <dbReference type="EnsemblMetazoa" id="XP_011671251"/>
    </source>
</evidence>
<feature type="compositionally biased region" description="Polar residues" evidence="1">
    <location>
        <begin position="160"/>
        <end position="169"/>
    </location>
</feature>
<evidence type="ECO:0000256" key="1">
    <source>
        <dbReference type="SAM" id="MobiDB-lite"/>
    </source>
</evidence>
<name>A0A7M7HNP7_STRPU</name>
<keyword evidence="3" id="KW-1185">Reference proteome</keyword>
<feature type="region of interest" description="Disordered" evidence="1">
    <location>
        <begin position="410"/>
        <end position="440"/>
    </location>
</feature>
<feature type="compositionally biased region" description="Polar residues" evidence="1">
    <location>
        <begin position="410"/>
        <end position="434"/>
    </location>
</feature>
<feature type="region of interest" description="Disordered" evidence="1">
    <location>
        <begin position="542"/>
        <end position="568"/>
    </location>
</feature>
<feature type="region of interest" description="Disordered" evidence="1">
    <location>
        <begin position="1"/>
        <end position="88"/>
    </location>
</feature>
<sequence>MMKSVEPNADLPPANSSTMLTYSALPVRRPYHQARESPRNMTGVYLSQDPYGVPSNKIREQRIPPLAKPRGVVYQPRTQPGYQGQQNRQDLMVRSRGEAKAFQPLPIKRAKARVPRHEYHGPSPHILNPKPDYHAVTRKSARSRVPASNDGVTHFEDLRSNSSGNSSDKTTQESDVIENMLDSISLTSKLESEKNLAGLVECYKKICKGNPASVHNLMASGTSPGGKHRKNKVRNGATPLLIRSFRSPQHPHSVVQYSNPRDRTASSPHGASRPPVPAPYFYSSKGLPQTSDEGGNRVKLSRLPGATSRGSDAVLAAPGAGSISRSNSSRTTGSKLANHRPPDGVDGIRPPSLHSNIKIIDSDAVYMIKENFHVPASTPVASTVDINRMSEIDPTELRSTDLSQRHQVVTLPGSNIPGNTASSTTGTTPFPNGTSVGGEFPSSVTGDSVEMESGADTLGGKDSIGEMISLSITISVEDDTGQINTMDLDEEAGMQHTETGSSEVDVSANEVAEKQKESQAKKQAELDQLLEEHHQIISQIEELEKIKEGNGDSPKQEEEDEEEEAAEN</sequence>
<feature type="compositionally biased region" description="Polar residues" evidence="1">
    <location>
        <begin position="76"/>
        <end position="88"/>
    </location>
</feature>
<protein>
    <submittedName>
        <fullName evidence="2">Uncharacterized protein</fullName>
    </submittedName>
</protein>
<dbReference type="Proteomes" id="UP000007110">
    <property type="component" value="Unassembled WGS sequence"/>
</dbReference>
<dbReference type="GeneID" id="100890554"/>
<feature type="region of interest" description="Disordered" evidence="1">
    <location>
        <begin position="137"/>
        <end position="174"/>
    </location>
</feature>
<reference evidence="2" key="2">
    <citation type="submission" date="2021-01" db="UniProtKB">
        <authorList>
            <consortium name="EnsemblMetazoa"/>
        </authorList>
    </citation>
    <scope>IDENTIFICATION</scope>
</reference>
<dbReference type="EnsemblMetazoa" id="XM_003725687">
    <property type="protein sequence ID" value="XP_003725735"/>
    <property type="gene ID" value="LOC100890554"/>
</dbReference>
<dbReference type="OrthoDB" id="6107088at2759"/>
<proteinExistence type="predicted"/>
<feature type="region of interest" description="Disordered" evidence="1">
    <location>
        <begin position="242"/>
        <end position="350"/>
    </location>
</feature>
<reference evidence="3" key="1">
    <citation type="submission" date="2015-02" db="EMBL/GenBank/DDBJ databases">
        <title>Genome sequencing for Strongylocentrotus purpuratus.</title>
        <authorList>
            <person name="Murali S."/>
            <person name="Liu Y."/>
            <person name="Vee V."/>
            <person name="English A."/>
            <person name="Wang M."/>
            <person name="Skinner E."/>
            <person name="Han Y."/>
            <person name="Muzny D.M."/>
            <person name="Worley K.C."/>
            <person name="Gibbs R.A."/>
        </authorList>
    </citation>
    <scope>NUCLEOTIDE SEQUENCE</scope>
</reference>
<dbReference type="RefSeq" id="XP_003725735.1">
    <property type="nucleotide sequence ID" value="XM_003725687.3"/>
</dbReference>
<feature type="compositionally biased region" description="Polar residues" evidence="1">
    <location>
        <begin position="323"/>
        <end position="335"/>
    </location>
</feature>
<feature type="compositionally biased region" description="Basic and acidic residues" evidence="1">
    <location>
        <begin position="542"/>
        <end position="556"/>
    </location>
</feature>
<dbReference type="EnsemblMetazoa" id="XM_011672949">
    <property type="protein sequence ID" value="XP_011671251"/>
    <property type="gene ID" value="LOC100890554"/>
</dbReference>
<feature type="region of interest" description="Disordered" evidence="1">
    <location>
        <begin position="113"/>
        <end position="132"/>
    </location>
</feature>
<dbReference type="InParanoid" id="A0A7M7HNP7"/>
<organism evidence="2 3">
    <name type="scientific">Strongylocentrotus purpuratus</name>
    <name type="common">Purple sea urchin</name>
    <dbReference type="NCBI Taxonomy" id="7668"/>
    <lineage>
        <taxon>Eukaryota</taxon>
        <taxon>Metazoa</taxon>
        <taxon>Echinodermata</taxon>
        <taxon>Eleutherozoa</taxon>
        <taxon>Echinozoa</taxon>
        <taxon>Echinoidea</taxon>
        <taxon>Euechinoidea</taxon>
        <taxon>Echinacea</taxon>
        <taxon>Camarodonta</taxon>
        <taxon>Echinidea</taxon>
        <taxon>Strongylocentrotidae</taxon>
        <taxon>Strongylocentrotus</taxon>
    </lineage>
</organism>
<dbReference type="RefSeq" id="XP_011671251.1">
    <property type="nucleotide sequence ID" value="XM_011672949.2"/>
</dbReference>
<feature type="compositionally biased region" description="Acidic residues" evidence="1">
    <location>
        <begin position="557"/>
        <end position="568"/>
    </location>
</feature>
<feature type="compositionally biased region" description="Polar residues" evidence="1">
    <location>
        <begin position="255"/>
        <end position="269"/>
    </location>
</feature>
<evidence type="ECO:0000313" key="3">
    <source>
        <dbReference type="Proteomes" id="UP000007110"/>
    </source>
</evidence>
<dbReference type="AlphaFoldDB" id="A0A7M7HNP7"/>